<gene>
    <name evidence="1" type="ORF">C8E89_12340</name>
</gene>
<dbReference type="OrthoDB" id="8421706at2"/>
<evidence type="ECO:0000313" key="2">
    <source>
        <dbReference type="Proteomes" id="UP000247781"/>
    </source>
</evidence>
<dbReference type="AlphaFoldDB" id="A0A318H9X7"/>
<protein>
    <recommendedName>
        <fullName evidence="3">Arsenate reductase</fullName>
    </recommendedName>
</protein>
<evidence type="ECO:0008006" key="3">
    <source>
        <dbReference type="Google" id="ProtNLM"/>
    </source>
</evidence>
<sequence length="118" mass="13100">MATTGTQDWVPAACTLPTVEQPLRVAEFGVFFRAAVRRSIRTSTTRLDLVILREFEATARDLAERETSCCSFFRFEFHPAADDLVMSVGVPKDHIDVLDALHFRITTAVGVKTVNGDV</sequence>
<organism evidence="1 2">
    <name type="scientific">Mycolicibacterium moriokaense</name>
    <dbReference type="NCBI Taxonomy" id="39691"/>
    <lineage>
        <taxon>Bacteria</taxon>
        <taxon>Bacillati</taxon>
        <taxon>Actinomycetota</taxon>
        <taxon>Actinomycetes</taxon>
        <taxon>Mycobacteriales</taxon>
        <taxon>Mycobacteriaceae</taxon>
        <taxon>Mycolicibacterium</taxon>
    </lineage>
</organism>
<dbReference type="Proteomes" id="UP000247781">
    <property type="component" value="Unassembled WGS sequence"/>
</dbReference>
<accession>A0A318H9X7</accession>
<reference evidence="1 2" key="2">
    <citation type="submission" date="2018-06" db="EMBL/GenBank/DDBJ databases">
        <title>Sequencing of bacterial isolates from soil warming experiment in Harvard Forest, Massachusetts, USA.</title>
        <authorList>
            <person name="Deangelis K.PhD."/>
        </authorList>
    </citation>
    <scope>NUCLEOTIDE SEQUENCE [LARGE SCALE GENOMIC DNA]</scope>
    <source>
        <strain evidence="1 2">GAS496</strain>
    </source>
</reference>
<evidence type="ECO:0000313" key="1">
    <source>
        <dbReference type="EMBL" id="PXX03238.1"/>
    </source>
</evidence>
<proteinExistence type="predicted"/>
<reference evidence="2" key="1">
    <citation type="submission" date="2018-05" db="EMBL/GenBank/DDBJ databases">
        <authorList>
            <person name="Deangelis K."/>
            <person name="Huntemann M."/>
            <person name="Clum A."/>
            <person name="Pillay M."/>
            <person name="Palaniappan K."/>
            <person name="Varghese N."/>
            <person name="Mikhailova N."/>
            <person name="Stamatis D."/>
            <person name="Reddy T."/>
            <person name="Daum C."/>
            <person name="Shapiro N."/>
            <person name="Ivanova N."/>
            <person name="Kyrpides N."/>
            <person name="Woyke T."/>
        </authorList>
    </citation>
    <scope>NUCLEOTIDE SEQUENCE [LARGE SCALE GENOMIC DNA]</scope>
    <source>
        <strain evidence="2">GAS496</strain>
    </source>
</reference>
<dbReference type="EMBL" id="QJJU01000023">
    <property type="protein sequence ID" value="PXX03238.1"/>
    <property type="molecule type" value="Genomic_DNA"/>
</dbReference>
<name>A0A318H9X7_9MYCO</name>
<dbReference type="RefSeq" id="WP_110319008.1">
    <property type="nucleotide sequence ID" value="NZ_QJJU01000023.1"/>
</dbReference>
<comment type="caution">
    <text evidence="1">The sequence shown here is derived from an EMBL/GenBank/DDBJ whole genome shotgun (WGS) entry which is preliminary data.</text>
</comment>
<keyword evidence="2" id="KW-1185">Reference proteome</keyword>